<sequence>MILVPGASTCDWFFDSGDNIEPCGNGIVTGVKETEVEEDYSVELLQEAIENSELEWGYDSVPKEVRDLIK</sequence>
<organism evidence="1 2">
    <name type="scientific">Nodularia phage vB_NpeS-2AV2</name>
    <dbReference type="NCBI Taxonomy" id="1777122"/>
    <lineage>
        <taxon>Viruses</taxon>
        <taxon>Duplodnaviria</taxon>
        <taxon>Heunggongvirae</taxon>
        <taxon>Uroviricota</taxon>
        <taxon>Caudoviricetes</taxon>
        <taxon>Ravarandavirus</taxon>
        <taxon>Ravarandavirus rv2AV2</taxon>
    </lineage>
</organism>
<dbReference type="Proteomes" id="UP000225722">
    <property type="component" value="Segment"/>
</dbReference>
<evidence type="ECO:0000313" key="2">
    <source>
        <dbReference type="Proteomes" id="UP000225722"/>
    </source>
</evidence>
<name>A0A1L2BX37_9CAUD</name>
<dbReference type="EMBL" id="KU230356">
    <property type="protein sequence ID" value="ALY07602.1"/>
    <property type="molecule type" value="Genomic_DNA"/>
</dbReference>
<accession>A0A1L2BX37</accession>
<gene>
    <name evidence="1" type="ORF">2AV2_150</name>
</gene>
<protein>
    <submittedName>
        <fullName evidence="1">Uncharacterized protein</fullName>
    </submittedName>
</protein>
<proteinExistence type="predicted"/>
<keyword evidence="2" id="KW-1185">Reference proteome</keyword>
<evidence type="ECO:0000313" key="1">
    <source>
        <dbReference type="EMBL" id="ALY07602.1"/>
    </source>
</evidence>
<reference evidence="2" key="1">
    <citation type="submission" date="2015-12" db="EMBL/GenBank/DDBJ databases">
        <authorList>
            <person name="Sencilo A."/>
            <person name="Bamford D.H."/>
            <person name="Roine E."/>
        </authorList>
    </citation>
    <scope>NUCLEOTIDE SEQUENCE [LARGE SCALE GENOMIC DNA]</scope>
</reference>